<dbReference type="AlphaFoldDB" id="A0A0A9XV91"/>
<name>A0A0A9XV91_LYGHE</name>
<organism evidence="4">
    <name type="scientific">Lygus hesperus</name>
    <name type="common">Western plant bug</name>
    <dbReference type="NCBI Taxonomy" id="30085"/>
    <lineage>
        <taxon>Eukaryota</taxon>
        <taxon>Metazoa</taxon>
        <taxon>Ecdysozoa</taxon>
        <taxon>Arthropoda</taxon>
        <taxon>Hexapoda</taxon>
        <taxon>Insecta</taxon>
        <taxon>Pterygota</taxon>
        <taxon>Neoptera</taxon>
        <taxon>Paraneoptera</taxon>
        <taxon>Hemiptera</taxon>
        <taxon>Heteroptera</taxon>
        <taxon>Panheteroptera</taxon>
        <taxon>Cimicomorpha</taxon>
        <taxon>Miridae</taxon>
        <taxon>Mirini</taxon>
        <taxon>Lygus</taxon>
    </lineage>
</organism>
<reference evidence="4" key="1">
    <citation type="journal article" date="2014" name="PLoS ONE">
        <title>Transcriptome-Based Identification of ABC Transporters in the Western Tarnished Plant Bug Lygus hesperus.</title>
        <authorList>
            <person name="Hull J.J."/>
            <person name="Chaney K."/>
            <person name="Geib S.M."/>
            <person name="Fabrick J.A."/>
            <person name="Brent C.S."/>
            <person name="Walsh D."/>
            <person name="Lavine L.C."/>
        </authorList>
    </citation>
    <scope>NUCLEOTIDE SEQUENCE</scope>
</reference>
<gene>
    <name evidence="5" type="primary">ZNF800_1</name>
    <name evidence="4" type="ORF">CM83_73409</name>
    <name evidence="5" type="ORF">g.29409</name>
</gene>
<keyword evidence="1" id="KW-0863">Zinc-finger</keyword>
<dbReference type="InterPro" id="IPR036236">
    <property type="entry name" value="Znf_C2H2_sf"/>
</dbReference>
<feature type="compositionally biased region" description="Basic residues" evidence="2">
    <location>
        <begin position="1"/>
        <end position="25"/>
    </location>
</feature>
<evidence type="ECO:0000256" key="2">
    <source>
        <dbReference type="SAM" id="MobiDB-lite"/>
    </source>
</evidence>
<evidence type="ECO:0000313" key="4">
    <source>
        <dbReference type="EMBL" id="JAG22793.1"/>
    </source>
</evidence>
<dbReference type="PROSITE" id="PS00028">
    <property type="entry name" value="ZINC_FINGER_C2H2_1"/>
    <property type="match status" value="2"/>
</dbReference>
<dbReference type="PROSITE" id="PS50157">
    <property type="entry name" value="ZINC_FINGER_C2H2_2"/>
    <property type="match status" value="1"/>
</dbReference>
<dbReference type="InterPro" id="IPR013087">
    <property type="entry name" value="Znf_C2H2_type"/>
</dbReference>
<feature type="compositionally biased region" description="Basic and acidic residues" evidence="2">
    <location>
        <begin position="804"/>
        <end position="815"/>
    </location>
</feature>
<feature type="region of interest" description="Disordered" evidence="2">
    <location>
        <begin position="554"/>
        <end position="847"/>
    </location>
</feature>
<dbReference type="PANTHER" id="PTHR21020">
    <property type="entry name" value="ZINC FINGER PROTEIN 800"/>
    <property type="match status" value="1"/>
</dbReference>
<evidence type="ECO:0000259" key="3">
    <source>
        <dbReference type="PROSITE" id="PS50157"/>
    </source>
</evidence>
<protein>
    <submittedName>
        <fullName evidence="5">Zinc finger protein 800</fullName>
    </submittedName>
</protein>
<feature type="domain" description="C2H2-type" evidence="3">
    <location>
        <begin position="107"/>
        <end position="134"/>
    </location>
</feature>
<dbReference type="GO" id="GO:0008270">
    <property type="term" value="F:zinc ion binding"/>
    <property type="evidence" value="ECO:0007669"/>
    <property type="project" value="UniProtKB-KW"/>
</dbReference>
<evidence type="ECO:0000256" key="1">
    <source>
        <dbReference type="PROSITE-ProRule" id="PRU00042"/>
    </source>
</evidence>
<reference evidence="4" key="2">
    <citation type="submission" date="2014-07" db="EMBL/GenBank/DDBJ databases">
        <authorList>
            <person name="Hull J."/>
        </authorList>
    </citation>
    <scope>NUCLEOTIDE SEQUENCE</scope>
</reference>
<dbReference type="Pfam" id="PF00096">
    <property type="entry name" value="zf-C2H2"/>
    <property type="match status" value="1"/>
</dbReference>
<feature type="compositionally biased region" description="Basic and acidic residues" evidence="2">
    <location>
        <begin position="747"/>
        <end position="760"/>
    </location>
</feature>
<evidence type="ECO:0000313" key="5">
    <source>
        <dbReference type="EMBL" id="JAP97825.1"/>
    </source>
</evidence>
<feature type="compositionally biased region" description="Basic and acidic residues" evidence="2">
    <location>
        <begin position="826"/>
        <end position="842"/>
    </location>
</feature>
<feature type="compositionally biased region" description="Acidic residues" evidence="2">
    <location>
        <begin position="621"/>
        <end position="632"/>
    </location>
</feature>
<accession>A0A0A9XV91</accession>
<dbReference type="EMBL" id="GDHC01020803">
    <property type="protein sequence ID" value="JAP97825.1"/>
    <property type="molecule type" value="Transcribed_RNA"/>
</dbReference>
<feature type="region of interest" description="Disordered" evidence="2">
    <location>
        <begin position="501"/>
        <end position="522"/>
    </location>
</feature>
<dbReference type="SUPFAM" id="SSF57667">
    <property type="entry name" value="beta-beta-alpha zinc fingers"/>
    <property type="match status" value="1"/>
</dbReference>
<keyword evidence="1" id="KW-0479">Metal-binding</keyword>
<dbReference type="Gene3D" id="3.30.160.60">
    <property type="entry name" value="Classic Zinc Finger"/>
    <property type="match status" value="1"/>
</dbReference>
<feature type="compositionally biased region" description="Basic and acidic residues" evidence="2">
    <location>
        <begin position="31"/>
        <end position="40"/>
    </location>
</feature>
<reference evidence="5" key="3">
    <citation type="journal article" date="2016" name="Gigascience">
        <title>De novo construction of an expanded transcriptome assembly for the western tarnished plant bug, Lygus hesperus.</title>
        <authorList>
            <person name="Tassone E.E."/>
            <person name="Geib S.M."/>
            <person name="Hall B."/>
            <person name="Fabrick J.A."/>
            <person name="Brent C.S."/>
            <person name="Hull J.J."/>
        </authorList>
    </citation>
    <scope>NUCLEOTIDE SEQUENCE</scope>
</reference>
<feature type="region of interest" description="Disordered" evidence="2">
    <location>
        <begin position="1"/>
        <end position="57"/>
    </location>
</feature>
<dbReference type="SMART" id="SM00355">
    <property type="entry name" value="ZnF_C2H2"/>
    <property type="match status" value="3"/>
</dbReference>
<keyword evidence="1" id="KW-0862">Zinc</keyword>
<dbReference type="InterPro" id="IPR039149">
    <property type="entry name" value="ZNF800"/>
</dbReference>
<feature type="compositionally biased region" description="Low complexity" evidence="2">
    <location>
        <begin position="776"/>
        <end position="788"/>
    </location>
</feature>
<feature type="compositionally biased region" description="Low complexity" evidence="2">
    <location>
        <begin position="501"/>
        <end position="515"/>
    </location>
</feature>
<dbReference type="EMBL" id="GBHO01020811">
    <property type="protein sequence ID" value="JAG22793.1"/>
    <property type="molecule type" value="Transcribed_RNA"/>
</dbReference>
<feature type="region of interest" description="Disordered" evidence="2">
    <location>
        <begin position="251"/>
        <end position="290"/>
    </location>
</feature>
<feature type="compositionally biased region" description="Low complexity" evidence="2">
    <location>
        <begin position="258"/>
        <end position="277"/>
    </location>
</feature>
<dbReference type="PANTHER" id="PTHR21020:SF0">
    <property type="entry name" value="ZINC FINGER PROTEIN 800"/>
    <property type="match status" value="1"/>
</dbReference>
<proteinExistence type="predicted"/>
<feature type="compositionally biased region" description="Low complexity" evidence="2">
    <location>
        <begin position="696"/>
        <end position="706"/>
    </location>
</feature>
<feature type="compositionally biased region" description="Polar residues" evidence="2">
    <location>
        <begin position="657"/>
        <end position="689"/>
    </location>
</feature>
<sequence>MTCRRQKSKMKVKTSIRPTHPRKVKNPPQPNEKKPEEKKNASSSNTNGGAGSTAPKVVRSHTKRLDMFELQKPFVTSFSCVSDVVKAFNNGTDELRNLINFECDLIYECKVCRSLFRSLANFLQHKRSHCLESARDLKKNILNGEVTDKLVHINGTNPKGQLLATRKTMRKDIYDILRKVGDLTEEPLPEQFFTRDIQETDAALLSFFKQEGKAATEERSATLGSDGYVMGAKSSGRIAADKLTPKVIRSSVVNPDVSSKQSDASSRQSEASSRQSDVNSRPTKSDSRPASTFKCLKCDEIFSSPSELSAHSNLRNCSKLRRCYVCPLCKKIVATPWNVYRHIRRVHNKTVEQVRKLRKNIEKRMVRAEEIKTRSPPSPVRKPVVTEKTQELIRSYENANHMSVGLNCGQSQLMTPVLFKRGRSPEADVTVKNRILEVRSYDKTLLSSPPKNGLDSTLTKGTHSEVSVSARILNSPQPRVMLTKTHLTPMMCASLIVNQAPTTSPQSVPNSSSSTDPQPHATKKIKIEKDLSWLKKGPSVPIVGGPLTRTARALYGSPRKINPTESDKVEWNKSRGNINGEDIRKEEAESNEVGPCRSTRDESSENEVENPSGPEEGSPSDGEDHDSDNASDSEEKKPKDTSSLINKRLSSSEDNVRSLTSSVDSFDSTPSKGKTAVQDLQDQTSTSGVETEVDRPTTTPTSSAGASEDESADVDLLVGMYSKHAPPPPLTIPDAYPSNQSSSDYLELMKERLADTHDEASCQNNSPNITRDADLSASANNNKPAAPSARRKSTESMLLLSKSPPREANETEHSSCDLASSFEAPEEVKPFLDSDDSNSAKEEEQDEQLRQNMMEVIFGTLPTTSFNFTCVRDISSS</sequence>